<keyword evidence="1" id="KW-1133">Transmembrane helix</keyword>
<protein>
    <submittedName>
        <fullName evidence="2">Uncharacterized protein</fullName>
    </submittedName>
</protein>
<dbReference type="Proteomes" id="UP000594688">
    <property type="component" value="Chromosome"/>
</dbReference>
<dbReference type="AlphaFoldDB" id="A0A7T0BV10"/>
<dbReference type="EMBL" id="CP048685">
    <property type="protein sequence ID" value="QPJ61358.1"/>
    <property type="molecule type" value="Genomic_DNA"/>
</dbReference>
<dbReference type="KEGG" id="nli:G3M70_05420"/>
<keyword evidence="1" id="KW-0472">Membrane</keyword>
<gene>
    <name evidence="2" type="ORF">G3M70_05420</name>
</gene>
<proteinExistence type="predicted"/>
<keyword evidence="1" id="KW-0812">Transmembrane</keyword>
<name>A0A7T0BV10_9BACT</name>
<organism evidence="2 3">
    <name type="scientific">Candidatus Nitronauta litoralis</name>
    <dbReference type="NCBI Taxonomy" id="2705533"/>
    <lineage>
        <taxon>Bacteria</taxon>
        <taxon>Pseudomonadati</taxon>
        <taxon>Nitrospinota/Tectimicrobiota group</taxon>
        <taxon>Nitrospinota</taxon>
        <taxon>Nitrospinia</taxon>
        <taxon>Nitrospinales</taxon>
        <taxon>Nitrospinaceae</taxon>
        <taxon>Candidatus Nitronauta</taxon>
    </lineage>
</organism>
<sequence>MPVVCNKCRNYVQQTGIACPVCGEVVAEAPKYTFRDKWREAWELDKNLLPYFIVGFAGLTLIFLFLLYRAY</sequence>
<feature type="transmembrane region" description="Helical" evidence="1">
    <location>
        <begin position="48"/>
        <end position="68"/>
    </location>
</feature>
<evidence type="ECO:0000313" key="2">
    <source>
        <dbReference type="EMBL" id="QPJ61358.1"/>
    </source>
</evidence>
<evidence type="ECO:0000256" key="1">
    <source>
        <dbReference type="SAM" id="Phobius"/>
    </source>
</evidence>
<accession>A0A7T0BV10</accession>
<evidence type="ECO:0000313" key="3">
    <source>
        <dbReference type="Proteomes" id="UP000594688"/>
    </source>
</evidence>
<reference evidence="2 3" key="1">
    <citation type="submission" date="2020-02" db="EMBL/GenBank/DDBJ databases">
        <title>Genomic and physiological characterization of two novel Nitrospinaceae genera.</title>
        <authorList>
            <person name="Mueller A.J."/>
            <person name="Jung M.-Y."/>
            <person name="Strachan C.R."/>
            <person name="Herbold C.W."/>
            <person name="Kirkegaard R.H."/>
            <person name="Daims H."/>
        </authorList>
    </citation>
    <scope>NUCLEOTIDE SEQUENCE [LARGE SCALE GENOMIC DNA]</scope>
    <source>
        <strain evidence="2">EB</strain>
    </source>
</reference>